<dbReference type="GO" id="GO:0004499">
    <property type="term" value="F:N,N-dimethylaniline monooxygenase activity"/>
    <property type="evidence" value="ECO:0007669"/>
    <property type="project" value="InterPro"/>
</dbReference>
<evidence type="ECO:0000256" key="3">
    <source>
        <dbReference type="ARBA" id="ARBA00022827"/>
    </source>
</evidence>
<dbReference type="GO" id="GO:0050660">
    <property type="term" value="F:flavin adenine dinucleotide binding"/>
    <property type="evidence" value="ECO:0007669"/>
    <property type="project" value="InterPro"/>
</dbReference>
<keyword evidence="4" id="KW-0560">Oxidoreductase</keyword>
<comment type="similarity">
    <text evidence="1">Belongs to the FAD-binding monooxygenase family.</text>
</comment>
<dbReference type="InterPro" id="IPR051209">
    <property type="entry name" value="FAD-bind_Monooxygenase_sf"/>
</dbReference>
<dbReference type="OrthoDB" id="74360at2759"/>
<evidence type="ECO:0000256" key="2">
    <source>
        <dbReference type="ARBA" id="ARBA00022630"/>
    </source>
</evidence>
<dbReference type="EMBL" id="AZGY01000042">
    <property type="protein sequence ID" value="KZZ87108.1"/>
    <property type="molecule type" value="Genomic_DNA"/>
</dbReference>
<dbReference type="GO" id="GO:0050661">
    <property type="term" value="F:NADP binding"/>
    <property type="evidence" value="ECO:0007669"/>
    <property type="project" value="InterPro"/>
</dbReference>
<organism evidence="5 6">
    <name type="scientific">Moelleriella libera RCEF 2490</name>
    <dbReference type="NCBI Taxonomy" id="1081109"/>
    <lineage>
        <taxon>Eukaryota</taxon>
        <taxon>Fungi</taxon>
        <taxon>Dikarya</taxon>
        <taxon>Ascomycota</taxon>
        <taxon>Pezizomycotina</taxon>
        <taxon>Sordariomycetes</taxon>
        <taxon>Hypocreomycetidae</taxon>
        <taxon>Hypocreales</taxon>
        <taxon>Clavicipitaceae</taxon>
        <taxon>Moelleriella</taxon>
    </lineage>
</organism>
<dbReference type="InterPro" id="IPR036188">
    <property type="entry name" value="FAD/NAD-bd_sf"/>
</dbReference>
<evidence type="ECO:0000256" key="4">
    <source>
        <dbReference type="ARBA" id="ARBA00023002"/>
    </source>
</evidence>
<accession>A0A167V6G7</accession>
<dbReference type="PANTHER" id="PTHR42877">
    <property type="entry name" value="L-ORNITHINE N(5)-MONOOXYGENASE-RELATED"/>
    <property type="match status" value="1"/>
</dbReference>
<evidence type="ECO:0000313" key="6">
    <source>
        <dbReference type="Proteomes" id="UP000078544"/>
    </source>
</evidence>
<gene>
    <name evidence="5" type="ORF">AAL_08441</name>
</gene>
<proteinExistence type="inferred from homology"/>
<dbReference type="PANTHER" id="PTHR42877:SF7">
    <property type="entry name" value="FLAVIN-BINDING MONOOXYGENASE-RELATED"/>
    <property type="match status" value="1"/>
</dbReference>
<dbReference type="InterPro" id="IPR020946">
    <property type="entry name" value="Flavin_mOase-like"/>
</dbReference>
<keyword evidence="5" id="KW-0503">Monooxygenase</keyword>
<dbReference type="STRING" id="1081109.A0A167V6G7"/>
<dbReference type="Gene3D" id="3.50.50.60">
    <property type="entry name" value="FAD/NAD(P)-binding domain"/>
    <property type="match status" value="2"/>
</dbReference>
<evidence type="ECO:0000313" key="5">
    <source>
        <dbReference type="EMBL" id="KZZ87108.1"/>
    </source>
</evidence>
<keyword evidence="2" id="KW-0285">Flavoprotein</keyword>
<dbReference type="AlphaFoldDB" id="A0A167V6G7"/>
<protein>
    <submittedName>
        <fullName evidence="5">Steroid monooxygenase</fullName>
    </submittedName>
</protein>
<dbReference type="SUPFAM" id="SSF51905">
    <property type="entry name" value="FAD/NAD(P)-binding domain"/>
    <property type="match status" value="2"/>
</dbReference>
<reference evidence="5 6" key="1">
    <citation type="journal article" date="2016" name="Genome Biol. Evol.">
        <title>Divergent and convergent evolution of fungal pathogenicity.</title>
        <authorList>
            <person name="Shang Y."/>
            <person name="Xiao G."/>
            <person name="Zheng P."/>
            <person name="Cen K."/>
            <person name="Zhan S."/>
            <person name="Wang C."/>
        </authorList>
    </citation>
    <scope>NUCLEOTIDE SEQUENCE [LARGE SCALE GENOMIC DNA]</scope>
    <source>
        <strain evidence="5 6">RCEF 2490</strain>
    </source>
</reference>
<comment type="caution">
    <text evidence="5">The sequence shown here is derived from an EMBL/GenBank/DDBJ whole genome shotgun (WGS) entry which is preliminary data.</text>
</comment>
<evidence type="ECO:0000256" key="1">
    <source>
        <dbReference type="ARBA" id="ARBA00010139"/>
    </source>
</evidence>
<name>A0A167V6G7_9HYPO</name>
<keyword evidence="6" id="KW-1185">Reference proteome</keyword>
<dbReference type="Proteomes" id="UP000078544">
    <property type="component" value="Unassembled WGS sequence"/>
</dbReference>
<sequence>MRLQHTVIGAYWHETEQMWHVKIQKGHDPKAIIEDRANVFVNASGALNEACRFSKWKWPLIEGRNSFKGTMLHTANWDSNVDIDGKRVAVIGSGSSAVQVVSSIQSSAETLKCFIRSPSWVTAGFAQRFAGEGGANFTYSERQREILRSDPKKYLAYRKKIESELNSRFRFILNGSKEQQQAKEFSEKDMRSRLARKPQIADHLIPKNFPVGCRRPTPDNGFLEALCEPNVSVVTSAIKSITPNGIKTVGDLEHGFDIIICATGFDVSWRPRFPTIGREGVNLDEYWSNTPETYLSIAVANFPNYFIFNGPFGPYGHGSFIPITETISRYVMQMLAKMSQEEIGSFAPLEEAVADFAEHRRAFLPRTAWTAPCRSWFKQGTVDGEPMMWPGSRIHFLQTMQFPRWEDYRLKYLTSNRFAYLGNGFAVRETDGRDLSWYLGLLNGDDKQPELDDEDFADFLLNT</sequence>
<keyword evidence="3" id="KW-0274">FAD</keyword>
<dbReference type="Pfam" id="PF00743">
    <property type="entry name" value="FMO-like"/>
    <property type="match status" value="1"/>
</dbReference>